<keyword evidence="2" id="KW-1185">Reference proteome</keyword>
<dbReference type="EMBL" id="KV925923">
    <property type="protein sequence ID" value="PIO36779.1"/>
    <property type="molecule type" value="Genomic_DNA"/>
</dbReference>
<sequence length="37" mass="4492">MNLCLPLWKRILCVYLWILEFRQDKVNDVSITMIILP</sequence>
<dbReference type="OrthoDB" id="415411at2759"/>
<proteinExistence type="predicted"/>
<name>A0A2G9S9C8_AQUCT</name>
<dbReference type="Proteomes" id="UP000228934">
    <property type="component" value="Unassembled WGS sequence"/>
</dbReference>
<dbReference type="AlphaFoldDB" id="A0A2G9S9C8"/>
<evidence type="ECO:0000313" key="2">
    <source>
        <dbReference type="Proteomes" id="UP000228934"/>
    </source>
</evidence>
<reference evidence="2" key="1">
    <citation type="journal article" date="2017" name="Nat. Commun.">
        <title>The North American bullfrog draft genome provides insight into hormonal regulation of long noncoding RNA.</title>
        <authorList>
            <person name="Hammond S.A."/>
            <person name="Warren R.L."/>
            <person name="Vandervalk B.P."/>
            <person name="Kucuk E."/>
            <person name="Khan H."/>
            <person name="Gibb E.A."/>
            <person name="Pandoh P."/>
            <person name="Kirk H."/>
            <person name="Zhao Y."/>
            <person name="Jones M."/>
            <person name="Mungall A.J."/>
            <person name="Coope R."/>
            <person name="Pleasance S."/>
            <person name="Moore R.A."/>
            <person name="Holt R.A."/>
            <person name="Round J.M."/>
            <person name="Ohora S."/>
            <person name="Walle B.V."/>
            <person name="Veldhoen N."/>
            <person name="Helbing C.C."/>
            <person name="Birol I."/>
        </authorList>
    </citation>
    <scope>NUCLEOTIDE SEQUENCE [LARGE SCALE GENOMIC DNA]</scope>
</reference>
<accession>A0A2G9S9C8</accession>
<organism evidence="1 2">
    <name type="scientific">Aquarana catesbeiana</name>
    <name type="common">American bullfrog</name>
    <name type="synonym">Rana catesbeiana</name>
    <dbReference type="NCBI Taxonomy" id="8400"/>
    <lineage>
        <taxon>Eukaryota</taxon>
        <taxon>Metazoa</taxon>
        <taxon>Chordata</taxon>
        <taxon>Craniata</taxon>
        <taxon>Vertebrata</taxon>
        <taxon>Euteleostomi</taxon>
        <taxon>Amphibia</taxon>
        <taxon>Batrachia</taxon>
        <taxon>Anura</taxon>
        <taxon>Neobatrachia</taxon>
        <taxon>Ranoidea</taxon>
        <taxon>Ranidae</taxon>
        <taxon>Aquarana</taxon>
    </lineage>
</organism>
<gene>
    <name evidence="1" type="ORF">AB205_0190920</name>
</gene>
<protein>
    <submittedName>
        <fullName evidence="1">Uncharacterized protein</fullName>
    </submittedName>
</protein>
<evidence type="ECO:0000313" key="1">
    <source>
        <dbReference type="EMBL" id="PIO36779.1"/>
    </source>
</evidence>